<dbReference type="InterPro" id="IPR043926">
    <property type="entry name" value="ABCG_dom"/>
</dbReference>
<feature type="domain" description="ABC transporter family G" evidence="4">
    <location>
        <begin position="30"/>
        <end position="182"/>
    </location>
</feature>
<evidence type="ECO:0000313" key="5">
    <source>
        <dbReference type="EMBL" id="RKO93382.1"/>
    </source>
</evidence>
<gene>
    <name evidence="5" type="ORF">BDK51DRAFT_26400</name>
</gene>
<dbReference type="EMBL" id="KZ994264">
    <property type="protein sequence ID" value="RKO93382.1"/>
    <property type="molecule type" value="Genomic_DNA"/>
</dbReference>
<name>A0A4P9WLT3_9FUNG</name>
<evidence type="ECO:0000256" key="1">
    <source>
        <dbReference type="ARBA" id="ARBA00022448"/>
    </source>
</evidence>
<accession>A0A4P9WLT3</accession>
<feature type="transmembrane region" description="Helical" evidence="3">
    <location>
        <begin position="71"/>
        <end position="89"/>
    </location>
</feature>
<protein>
    <recommendedName>
        <fullName evidence="4">ABC transporter family G domain-containing protein</fullName>
    </recommendedName>
</protein>
<sequence>MGVQRVTGMNRRGSAVGDLSSVPAPLLASIALSGAPAGVKVFGEETTIYWREMASGHSRIGYFLGKTLATLYRFTLSAYHFTAIYYFLAVPRMAFAMQFAIVFLQYFGVYGMAAVISTLVRRENAALLAVVIGMFAAVFCGYGPTVAQAKSSGFFFILAVSFNMWASEAAYSESLTPYAGVYDLSFATNTS</sequence>
<evidence type="ECO:0000256" key="2">
    <source>
        <dbReference type="ARBA" id="ARBA00023136"/>
    </source>
</evidence>
<keyword evidence="1" id="KW-0813">Transport</keyword>
<dbReference type="AlphaFoldDB" id="A0A4P9WLT3"/>
<dbReference type="Pfam" id="PF19055">
    <property type="entry name" value="ABC2_membrane_7"/>
    <property type="match status" value="1"/>
</dbReference>
<dbReference type="Proteomes" id="UP000269721">
    <property type="component" value="Unassembled WGS sequence"/>
</dbReference>
<reference evidence="6" key="1">
    <citation type="journal article" date="2018" name="Nat. Microbiol.">
        <title>Leveraging single-cell genomics to expand the fungal tree of life.</title>
        <authorList>
            <person name="Ahrendt S.R."/>
            <person name="Quandt C.A."/>
            <person name="Ciobanu D."/>
            <person name="Clum A."/>
            <person name="Salamov A."/>
            <person name="Andreopoulos B."/>
            <person name="Cheng J.F."/>
            <person name="Woyke T."/>
            <person name="Pelin A."/>
            <person name="Henrissat B."/>
            <person name="Reynolds N.K."/>
            <person name="Benny G.L."/>
            <person name="Smith M.E."/>
            <person name="James T.Y."/>
            <person name="Grigoriev I.V."/>
        </authorList>
    </citation>
    <scope>NUCLEOTIDE SEQUENCE [LARGE SCALE GENOMIC DNA]</scope>
</reference>
<dbReference type="OrthoDB" id="66620at2759"/>
<evidence type="ECO:0000259" key="4">
    <source>
        <dbReference type="Pfam" id="PF19055"/>
    </source>
</evidence>
<proteinExistence type="predicted"/>
<keyword evidence="3" id="KW-1133">Transmembrane helix</keyword>
<keyword evidence="3" id="KW-0812">Transmembrane</keyword>
<evidence type="ECO:0000256" key="3">
    <source>
        <dbReference type="SAM" id="Phobius"/>
    </source>
</evidence>
<evidence type="ECO:0000313" key="6">
    <source>
        <dbReference type="Proteomes" id="UP000269721"/>
    </source>
</evidence>
<feature type="transmembrane region" description="Helical" evidence="3">
    <location>
        <begin position="95"/>
        <end position="120"/>
    </location>
</feature>
<keyword evidence="6" id="KW-1185">Reference proteome</keyword>
<dbReference type="GO" id="GO:0140359">
    <property type="term" value="F:ABC-type transporter activity"/>
    <property type="evidence" value="ECO:0007669"/>
    <property type="project" value="InterPro"/>
</dbReference>
<feature type="transmembrane region" description="Helical" evidence="3">
    <location>
        <begin position="127"/>
        <end position="147"/>
    </location>
</feature>
<keyword evidence="2 3" id="KW-0472">Membrane</keyword>
<organism evidence="5 6">
    <name type="scientific">Blyttiomyces helicus</name>
    <dbReference type="NCBI Taxonomy" id="388810"/>
    <lineage>
        <taxon>Eukaryota</taxon>
        <taxon>Fungi</taxon>
        <taxon>Fungi incertae sedis</taxon>
        <taxon>Chytridiomycota</taxon>
        <taxon>Chytridiomycota incertae sedis</taxon>
        <taxon>Chytridiomycetes</taxon>
        <taxon>Chytridiomycetes incertae sedis</taxon>
        <taxon>Blyttiomyces</taxon>
    </lineage>
</organism>
<feature type="non-terminal residue" evidence="5">
    <location>
        <position position="191"/>
    </location>
</feature>